<keyword evidence="1" id="KW-0805">Transcription regulation</keyword>
<feature type="compositionally biased region" description="Basic and acidic residues" evidence="3">
    <location>
        <begin position="131"/>
        <end position="147"/>
    </location>
</feature>
<dbReference type="Gene3D" id="1.10.10.1320">
    <property type="entry name" value="Anti-sigma factor, zinc-finger domain"/>
    <property type="match status" value="1"/>
</dbReference>
<keyword evidence="4" id="KW-0472">Membrane</keyword>
<accession>A0ABW1NLU6</accession>
<feature type="region of interest" description="Disordered" evidence="3">
    <location>
        <begin position="131"/>
        <end position="181"/>
    </location>
</feature>
<evidence type="ECO:0000256" key="4">
    <source>
        <dbReference type="SAM" id="Phobius"/>
    </source>
</evidence>
<evidence type="ECO:0000256" key="2">
    <source>
        <dbReference type="ARBA" id="ARBA00023163"/>
    </source>
</evidence>
<keyword evidence="4" id="KW-1133">Transmembrane helix</keyword>
<organism evidence="5 6">
    <name type="scientific">Sphaerisporangium aureirubrum</name>
    <dbReference type="NCBI Taxonomy" id="1544736"/>
    <lineage>
        <taxon>Bacteria</taxon>
        <taxon>Bacillati</taxon>
        <taxon>Actinomycetota</taxon>
        <taxon>Actinomycetes</taxon>
        <taxon>Streptosporangiales</taxon>
        <taxon>Streptosporangiaceae</taxon>
        <taxon>Sphaerisporangium</taxon>
    </lineage>
</organism>
<keyword evidence="6" id="KW-1185">Reference proteome</keyword>
<proteinExistence type="predicted"/>
<feature type="transmembrane region" description="Helical" evidence="4">
    <location>
        <begin position="194"/>
        <end position="216"/>
    </location>
</feature>
<sequence length="339" mass="36465">MDSPPHVEVAAYILGVLNDEDSAKFDLHLLDCASCQDELRDMYDLPDALDLVKRDVKRTVNGTSLGTSGATAGYRINGAARDTGGGPVSEPIDLHELREARDGVVRDLPGARDTREPIDLRDLREARDGVVRDLPGARDTRDGEVRDLWTPSGPQTPRRHPGTGHRRRADDYDYLPGRTDDDELSRVRDRRRNALWLGVAAAMVVAVAGVTTAQVWPRDDPPVVAAPSQTGSSLIREGTSPDTGVSGSVGMVTKSWGTEVNFQLSGVTGPERCSLIAISHNGDRDVVSGWRVPPGSGFGVPGHPDPLRLTGATALAASEIAHFEVRRDDGVRLLDIPVA</sequence>
<protein>
    <submittedName>
        <fullName evidence="5">Zf-HC2 domain-containing protein</fullName>
    </submittedName>
</protein>
<evidence type="ECO:0000256" key="1">
    <source>
        <dbReference type="ARBA" id="ARBA00023015"/>
    </source>
</evidence>
<feature type="region of interest" description="Disordered" evidence="3">
    <location>
        <begin position="221"/>
        <end position="245"/>
    </location>
</feature>
<dbReference type="Proteomes" id="UP001596137">
    <property type="component" value="Unassembled WGS sequence"/>
</dbReference>
<dbReference type="RefSeq" id="WP_380757311.1">
    <property type="nucleotide sequence ID" value="NZ_JBHSRF010000041.1"/>
</dbReference>
<gene>
    <name evidence="5" type="ORF">ACFP1K_24570</name>
</gene>
<dbReference type="EMBL" id="JBHSRF010000041">
    <property type="protein sequence ID" value="MFC6084354.1"/>
    <property type="molecule type" value="Genomic_DNA"/>
</dbReference>
<keyword evidence="2" id="KW-0804">Transcription</keyword>
<name>A0ABW1NLU6_9ACTN</name>
<keyword evidence="4" id="KW-0812">Transmembrane</keyword>
<evidence type="ECO:0000256" key="3">
    <source>
        <dbReference type="SAM" id="MobiDB-lite"/>
    </source>
</evidence>
<feature type="compositionally biased region" description="Basic residues" evidence="3">
    <location>
        <begin position="157"/>
        <end position="167"/>
    </location>
</feature>
<comment type="caution">
    <text evidence="5">The sequence shown here is derived from an EMBL/GenBank/DDBJ whole genome shotgun (WGS) entry which is preliminary data.</text>
</comment>
<evidence type="ECO:0000313" key="6">
    <source>
        <dbReference type="Proteomes" id="UP001596137"/>
    </source>
</evidence>
<reference evidence="6" key="1">
    <citation type="journal article" date="2019" name="Int. J. Syst. Evol. Microbiol.">
        <title>The Global Catalogue of Microorganisms (GCM) 10K type strain sequencing project: providing services to taxonomists for standard genome sequencing and annotation.</title>
        <authorList>
            <consortium name="The Broad Institute Genomics Platform"/>
            <consortium name="The Broad Institute Genome Sequencing Center for Infectious Disease"/>
            <person name="Wu L."/>
            <person name="Ma J."/>
        </authorList>
    </citation>
    <scope>NUCLEOTIDE SEQUENCE [LARGE SCALE GENOMIC DNA]</scope>
    <source>
        <strain evidence="6">JCM 30346</strain>
    </source>
</reference>
<dbReference type="InterPro" id="IPR041916">
    <property type="entry name" value="Anti_sigma_zinc_sf"/>
</dbReference>
<evidence type="ECO:0000313" key="5">
    <source>
        <dbReference type="EMBL" id="MFC6084354.1"/>
    </source>
</evidence>